<accession>A0ABT5UAY1</accession>
<evidence type="ECO:0000313" key="2">
    <source>
        <dbReference type="Proteomes" id="UP001528823"/>
    </source>
</evidence>
<dbReference type="EMBL" id="JAPMOU010000020">
    <property type="protein sequence ID" value="MDE1463472.1"/>
    <property type="molecule type" value="Genomic_DNA"/>
</dbReference>
<protein>
    <submittedName>
        <fullName evidence="1">TIGR04141 family sporadically distributed protein</fullName>
    </submittedName>
</protein>
<dbReference type="InterPro" id="IPR026487">
    <property type="entry name" value="CHP04141"/>
</dbReference>
<sequence length="205" mass="23299">MEDYKDFLSGCDVFGENKSYFGCLVISKKYSIYAISLGKTHFYLNNFCDIDFGLNLAERILDYNELKIKQSRFLNSNKKKSITSFGSGSEFIYDAGESMHFIKGETVNKEIWGSPVSFGHSIHLKLDKKPVELVSTIEEIERTLNKEPIVSLPKVEAIHDPEIIKKLDFKLYSAMKAELDQKLNINLIITIPKPLAAVYLNSMAI</sequence>
<evidence type="ECO:0000313" key="1">
    <source>
        <dbReference type="EMBL" id="MDE1463472.1"/>
    </source>
</evidence>
<dbReference type="RefSeq" id="WP_274689810.1">
    <property type="nucleotide sequence ID" value="NZ_JAPMOU010000020.1"/>
</dbReference>
<name>A0ABT5UAY1_9GAMM</name>
<organism evidence="1 2">
    <name type="scientific">Spartinivicinus poritis</name>
    <dbReference type="NCBI Taxonomy" id="2994640"/>
    <lineage>
        <taxon>Bacteria</taxon>
        <taxon>Pseudomonadati</taxon>
        <taxon>Pseudomonadota</taxon>
        <taxon>Gammaproteobacteria</taxon>
        <taxon>Oceanospirillales</taxon>
        <taxon>Zooshikellaceae</taxon>
        <taxon>Spartinivicinus</taxon>
    </lineage>
</organism>
<comment type="caution">
    <text evidence="1">The sequence shown here is derived from an EMBL/GenBank/DDBJ whole genome shotgun (WGS) entry which is preliminary data.</text>
</comment>
<keyword evidence="2" id="KW-1185">Reference proteome</keyword>
<dbReference type="Pfam" id="PF19614">
    <property type="entry name" value="DUF6119"/>
    <property type="match status" value="1"/>
</dbReference>
<reference evidence="1 2" key="1">
    <citation type="submission" date="2022-11" db="EMBL/GenBank/DDBJ databases">
        <title>Spartinivicinus poritis sp. nov., isolated from scleractinian coral Porites lutea.</title>
        <authorList>
            <person name="Zhang G."/>
            <person name="Cai L."/>
            <person name="Wei Q."/>
        </authorList>
    </citation>
    <scope>NUCLEOTIDE SEQUENCE [LARGE SCALE GENOMIC DNA]</scope>
    <source>
        <strain evidence="1 2">A2-2</strain>
    </source>
</reference>
<gene>
    <name evidence="1" type="ORF">ORQ98_16055</name>
</gene>
<dbReference type="Proteomes" id="UP001528823">
    <property type="component" value="Unassembled WGS sequence"/>
</dbReference>
<proteinExistence type="predicted"/>
<dbReference type="NCBIfam" id="TIGR04141">
    <property type="entry name" value="TIGR04141 family sporadically distributed protein"/>
    <property type="match status" value="1"/>
</dbReference>